<evidence type="ECO:0000313" key="3">
    <source>
        <dbReference type="Proteomes" id="UP000646548"/>
    </source>
</evidence>
<organism evidence="2 3">
    <name type="scientific">Oryzias melastigma</name>
    <name type="common">Marine medaka</name>
    <dbReference type="NCBI Taxonomy" id="30732"/>
    <lineage>
        <taxon>Eukaryota</taxon>
        <taxon>Metazoa</taxon>
        <taxon>Chordata</taxon>
        <taxon>Craniata</taxon>
        <taxon>Vertebrata</taxon>
        <taxon>Euteleostomi</taxon>
        <taxon>Actinopterygii</taxon>
        <taxon>Neopterygii</taxon>
        <taxon>Teleostei</taxon>
        <taxon>Neoteleostei</taxon>
        <taxon>Acanthomorphata</taxon>
        <taxon>Ovalentaria</taxon>
        <taxon>Atherinomorphae</taxon>
        <taxon>Beloniformes</taxon>
        <taxon>Adrianichthyidae</taxon>
        <taxon>Oryziinae</taxon>
        <taxon>Oryzias</taxon>
    </lineage>
</organism>
<gene>
    <name evidence="2" type="ORF">FQA47_023901</name>
</gene>
<evidence type="ECO:0000313" key="2">
    <source>
        <dbReference type="EMBL" id="KAF6739869.1"/>
    </source>
</evidence>
<dbReference type="Proteomes" id="UP000646548">
    <property type="component" value="Unassembled WGS sequence"/>
</dbReference>
<name>A0A834L3C3_ORYME</name>
<proteinExistence type="predicted"/>
<dbReference type="AlphaFoldDB" id="A0A834L3C3"/>
<comment type="caution">
    <text evidence="2">The sequence shown here is derived from an EMBL/GenBank/DDBJ whole genome shotgun (WGS) entry which is preliminary data.</text>
</comment>
<protein>
    <submittedName>
        <fullName evidence="2">Uncharacterized protein</fullName>
    </submittedName>
</protein>
<reference evidence="2" key="1">
    <citation type="journal article" name="BMC Genomics">
        <title>Long-read sequencing and de novo genome assembly of marine medaka (Oryzias melastigma).</title>
        <authorList>
            <person name="Liang P."/>
            <person name="Saqib H.S.A."/>
            <person name="Ni X."/>
            <person name="Shen Y."/>
        </authorList>
    </citation>
    <scope>NUCLEOTIDE SEQUENCE</scope>
    <source>
        <strain evidence="2">Bigg-433</strain>
    </source>
</reference>
<evidence type="ECO:0000256" key="1">
    <source>
        <dbReference type="SAM" id="MobiDB-lite"/>
    </source>
</evidence>
<feature type="compositionally biased region" description="Low complexity" evidence="1">
    <location>
        <begin position="19"/>
        <end position="44"/>
    </location>
</feature>
<accession>A0A834L3C3</accession>
<feature type="region of interest" description="Disordered" evidence="1">
    <location>
        <begin position="15"/>
        <end position="44"/>
    </location>
</feature>
<dbReference type="EMBL" id="WKFB01000002">
    <property type="protein sequence ID" value="KAF6739869.1"/>
    <property type="molecule type" value="Genomic_DNA"/>
</dbReference>
<sequence length="105" mass="11359">MLFCCGDQLNVASPSALTPQREAPAASAAPPARQRGRAPAVRGASQSRKCGLLLAVSLRDKWLQRAYHSRLILTKVETLTISTGNKGDAEKTLGGPFKWLKQEEN</sequence>